<evidence type="ECO:0000256" key="1">
    <source>
        <dbReference type="SAM" id="MobiDB-lite"/>
    </source>
</evidence>
<dbReference type="EMBL" id="VLLL01000008">
    <property type="protein sequence ID" value="TWJ08345.1"/>
    <property type="molecule type" value="Genomic_DNA"/>
</dbReference>
<dbReference type="AlphaFoldDB" id="A0A562URU2"/>
<feature type="region of interest" description="Disordered" evidence="1">
    <location>
        <begin position="141"/>
        <end position="187"/>
    </location>
</feature>
<organism evidence="2 3">
    <name type="scientific">Stackebrandtia albiflava</name>
    <dbReference type="NCBI Taxonomy" id="406432"/>
    <lineage>
        <taxon>Bacteria</taxon>
        <taxon>Bacillati</taxon>
        <taxon>Actinomycetota</taxon>
        <taxon>Actinomycetes</taxon>
        <taxon>Glycomycetales</taxon>
        <taxon>Glycomycetaceae</taxon>
        <taxon>Stackebrandtia</taxon>
    </lineage>
</organism>
<dbReference type="NCBIfam" id="NF040566">
    <property type="entry name" value="SCO2522_fam"/>
    <property type="match status" value="1"/>
</dbReference>
<proteinExistence type="predicted"/>
<dbReference type="InterPro" id="IPR049747">
    <property type="entry name" value="SCO2522-like"/>
</dbReference>
<comment type="caution">
    <text evidence="2">The sequence shown here is derived from an EMBL/GenBank/DDBJ whole genome shotgun (WGS) entry which is preliminary data.</text>
</comment>
<keyword evidence="3" id="KW-1185">Reference proteome</keyword>
<evidence type="ECO:0000313" key="2">
    <source>
        <dbReference type="EMBL" id="TWJ08345.1"/>
    </source>
</evidence>
<sequence length="330" mass="35964">MGVAVTEPAAVARFDEDEATPRTDGQPLSHLSVELGHLYREDYARDDAALVEYFRRVGSWYEAARDIAARELAPVRPRVCTTFLVDDYSGGIPPPNELIPRVVRLAGEAGVTIDYVARESGCAHTGDSAVAPLVAARLVDEPPPGTTGVRPPASVTGWLSNGERSTAGAGRPAMAPSPQWTPPRENAGNPHSVFVDVEMWNLGADRLPRWSCAFLAAVWQLLRLGLLRDEGRLVAVPEPVPERLDVPWRDLPAVMRSTPRPAPFAAYRTLSIMDSRFLKTEHAVRTLIGAFAAQRPVLEQLARRAGQEGIGLPDVVADRIGYVFLGPSWR</sequence>
<protein>
    <submittedName>
        <fullName evidence="2">Uncharacterized protein</fullName>
    </submittedName>
</protein>
<evidence type="ECO:0000313" key="3">
    <source>
        <dbReference type="Proteomes" id="UP000321617"/>
    </source>
</evidence>
<name>A0A562URU2_9ACTN</name>
<dbReference type="Proteomes" id="UP000321617">
    <property type="component" value="Unassembled WGS sequence"/>
</dbReference>
<reference evidence="2 3" key="1">
    <citation type="journal article" date="2013" name="Stand. Genomic Sci.">
        <title>Genomic Encyclopedia of Type Strains, Phase I: The one thousand microbial genomes (KMG-I) project.</title>
        <authorList>
            <person name="Kyrpides N.C."/>
            <person name="Woyke T."/>
            <person name="Eisen J.A."/>
            <person name="Garrity G."/>
            <person name="Lilburn T.G."/>
            <person name="Beck B.J."/>
            <person name="Whitman W.B."/>
            <person name="Hugenholtz P."/>
            <person name="Klenk H.P."/>
        </authorList>
    </citation>
    <scope>NUCLEOTIDE SEQUENCE [LARGE SCALE GENOMIC DNA]</scope>
    <source>
        <strain evidence="2 3">DSM 45044</strain>
    </source>
</reference>
<accession>A0A562URU2</accession>
<gene>
    <name evidence="2" type="ORF">LX16_4573</name>
</gene>